<sequence length="183" mass="20064">MIISYQGVDSFKISQGNLTIALNPQAKTSADITLFSTGRSETAEKSGFIIDGPGEYEIKDIFIKGFLSEAKDRINTIYLITFEGMKLCFLGALANAELKAETLEALEDIDILFIPVGTLDPAKAYKLAVSLEPSVVIPMHYNKAELDQFVKEGGTKAVPIDKFVVKKKDLEGKEGEIVVLKEE</sequence>
<dbReference type="EMBL" id="MHVH01000005">
    <property type="protein sequence ID" value="OHA90434.1"/>
    <property type="molecule type" value="Genomic_DNA"/>
</dbReference>
<accession>A0A1G2SZK3</accession>
<protein>
    <recommendedName>
        <fullName evidence="3">Zn-dependent hydrolase</fullName>
    </recommendedName>
</protein>
<evidence type="ECO:0000313" key="2">
    <source>
        <dbReference type="Proteomes" id="UP000178107"/>
    </source>
</evidence>
<gene>
    <name evidence="1" type="ORF">A2838_02480</name>
</gene>
<dbReference type="PANTHER" id="PTHR39189:SF1">
    <property type="entry name" value="UPF0173 METAL-DEPENDENT HYDROLASE YTKL"/>
    <property type="match status" value="1"/>
</dbReference>
<dbReference type="AlphaFoldDB" id="A0A1G2SZK3"/>
<dbReference type="Proteomes" id="UP000178107">
    <property type="component" value="Unassembled WGS sequence"/>
</dbReference>
<evidence type="ECO:0000313" key="1">
    <source>
        <dbReference type="EMBL" id="OHA90434.1"/>
    </source>
</evidence>
<comment type="caution">
    <text evidence="1">The sequence shown here is derived from an EMBL/GenBank/DDBJ whole genome shotgun (WGS) entry which is preliminary data.</text>
</comment>
<organism evidence="1 2">
    <name type="scientific">Candidatus Zambryskibacteria bacterium RIFCSPHIGHO2_01_FULL_46_25</name>
    <dbReference type="NCBI Taxonomy" id="1802738"/>
    <lineage>
        <taxon>Bacteria</taxon>
        <taxon>Candidatus Zambryskiibacteriota</taxon>
    </lineage>
</organism>
<dbReference type="Pfam" id="PF13483">
    <property type="entry name" value="Lactamase_B_3"/>
    <property type="match status" value="1"/>
</dbReference>
<dbReference type="Gene3D" id="3.60.15.10">
    <property type="entry name" value="Ribonuclease Z/Hydroxyacylglutathione hydrolase-like"/>
    <property type="match status" value="1"/>
</dbReference>
<proteinExistence type="predicted"/>
<dbReference type="InterPro" id="IPR036866">
    <property type="entry name" value="RibonucZ/Hydroxyglut_hydro"/>
</dbReference>
<evidence type="ECO:0008006" key="3">
    <source>
        <dbReference type="Google" id="ProtNLM"/>
    </source>
</evidence>
<name>A0A1G2SZK3_9BACT</name>
<dbReference type="PANTHER" id="PTHR39189">
    <property type="entry name" value="UPF0173 METAL-DEPENDENT HYDROLASE YTKL"/>
    <property type="match status" value="1"/>
</dbReference>
<reference evidence="1 2" key="1">
    <citation type="journal article" date="2016" name="Nat. Commun.">
        <title>Thousands of microbial genomes shed light on interconnected biogeochemical processes in an aquifer system.</title>
        <authorList>
            <person name="Anantharaman K."/>
            <person name="Brown C.T."/>
            <person name="Hug L.A."/>
            <person name="Sharon I."/>
            <person name="Castelle C.J."/>
            <person name="Probst A.J."/>
            <person name="Thomas B.C."/>
            <person name="Singh A."/>
            <person name="Wilkins M.J."/>
            <person name="Karaoz U."/>
            <person name="Brodie E.L."/>
            <person name="Williams K.H."/>
            <person name="Hubbard S.S."/>
            <person name="Banfield J.F."/>
        </authorList>
    </citation>
    <scope>NUCLEOTIDE SEQUENCE [LARGE SCALE GENOMIC DNA]</scope>
</reference>